<protein>
    <submittedName>
        <fullName evidence="1">Uncharacterized protein</fullName>
    </submittedName>
</protein>
<reference evidence="1 2" key="1">
    <citation type="submission" date="2018-01" db="EMBL/GenBank/DDBJ databases">
        <title>Genetic Diversity of Clostridium botulinum in seafood.</title>
        <authorList>
            <person name="Athira V."/>
            <person name="Arun Jyothi P.V."/>
            <person name="Lalitha K.V."/>
            <person name="Joseph T.C."/>
        </authorList>
    </citation>
    <scope>NUCLEOTIDE SEQUENCE [LARGE SCALE GENOMIC DNA]</scope>
    <source>
        <strain evidence="1 2">Mfbjulcb5</strain>
    </source>
</reference>
<dbReference type="EMBL" id="CP027776">
    <property type="protein sequence ID" value="AVP65970.1"/>
    <property type="molecule type" value="Genomic_DNA"/>
</dbReference>
<evidence type="ECO:0000313" key="1">
    <source>
        <dbReference type="EMBL" id="AVP65970.1"/>
    </source>
</evidence>
<name>A0AAU8Z0T3_CLOBO</name>
<accession>A0AAU8Z0T3</accession>
<dbReference type="AlphaFoldDB" id="A0AAU8Z0T3"/>
<dbReference type="Proteomes" id="UP000238070">
    <property type="component" value="Chromosome"/>
</dbReference>
<evidence type="ECO:0000313" key="2">
    <source>
        <dbReference type="Proteomes" id="UP000238070"/>
    </source>
</evidence>
<gene>
    <name evidence="1" type="ORF">C3B64_17660</name>
</gene>
<organism evidence="1 2">
    <name type="scientific">Clostridium botulinum</name>
    <dbReference type="NCBI Taxonomy" id="1491"/>
    <lineage>
        <taxon>Bacteria</taxon>
        <taxon>Bacillati</taxon>
        <taxon>Bacillota</taxon>
        <taxon>Clostridia</taxon>
        <taxon>Eubacteriales</taxon>
        <taxon>Clostridiaceae</taxon>
        <taxon>Clostridium</taxon>
    </lineage>
</organism>
<sequence>MYDIYFDDYINLYKKINTEEWITLFQENETKNYENDIFTFCAIIDRDKLYENDYMQKFDWGFATESFGKSGFGSYSSHGEEEIYFNSGEMHDEFEYLIALRYFDKYERIVEINPKLIWYYNLVKTDNGYVNPITDEQIIKVKKHKIEVQREYLKDFLCVYNMSCIIVFDHRRYFNKDVSTKYNFQNICDANVFLNLNITSTLEFGTISQQYDSCSCIIGKVVITPYKKPQHEDYKYYAEQKEFEKFIVDFDEDDGEILEFTCNEDSLANYFGANPEAPHFLTPIYFNIKVLDKYKNDPRDYEITDSNISFLSHWSIPFNINEENKVVVWLGDLGRIPYREQKYWKAFNKKPKGGIEKKFFQRQIMSTWTDASRIESKLVSTLNKFNEFINNKYGDIVFSKLSEADSQIYSTFMLPTNLSIPEYQSYLMKLCKLIAESINVKLFKTVMANDYNSSIGSVIQLGDFLKYTGIDVNGTICGCIKKAYDSRNKLAGHRASFGEYNKVWGRSKDYKFNTIEDARELLENIIGSIEYSINNNQDK</sequence>
<proteinExistence type="predicted"/>